<protein>
    <recommendedName>
        <fullName evidence="3">DUF4221 domain-containing protein</fullName>
    </recommendedName>
</protein>
<name>A0A2T4DV90_9BACT</name>
<evidence type="ECO:0000313" key="1">
    <source>
        <dbReference type="EMBL" id="PTB97751.1"/>
    </source>
</evidence>
<dbReference type="InterPro" id="IPR025316">
    <property type="entry name" value="DUF4221"/>
</dbReference>
<gene>
    <name evidence="1" type="ORF">C9994_01425</name>
</gene>
<dbReference type="AlphaFoldDB" id="A0A2T4DV90"/>
<sequence>MKKQCLYLLILLLMGCNYSKENKTISGQVSIEELREATLEEIMEWENDFQEDLTLTYSHEIDFPVDSTSRNFSIYSGYYQDNETGEEFFVNNNEFINSIDFFSIEKEALHYRVLIDKDEFTGLRNISGFYVANRDSIYVYSNNQLKMLLVDFKGNTVASYSFPATYANKLLTHMFSKFFVKDDVAIINYNSFLPAKFLADSLTGATIDLKTNEIKKIGAFFPKSYIDIGYAPTFYNPRFNRGQRNSIVTRLAALPILFKYDTYSDSLKAFVVKSKYHKKVIEPWDGESERAYEYLKGDYYFTLYDEFRHVYYSVFSLELPIKDPATGLLNDLEDKQMSVIITDTTFKYRGEVLLEKDIYFRNMVVVKDGLMISTANANNESEREDLMGFHLYKLDTIK</sequence>
<dbReference type="Proteomes" id="UP000240608">
    <property type="component" value="Unassembled WGS sequence"/>
</dbReference>
<dbReference type="PROSITE" id="PS51257">
    <property type="entry name" value="PROKAR_LIPOPROTEIN"/>
    <property type="match status" value="1"/>
</dbReference>
<evidence type="ECO:0008006" key="3">
    <source>
        <dbReference type="Google" id="ProtNLM"/>
    </source>
</evidence>
<reference evidence="1 2" key="1">
    <citation type="submission" date="2018-03" db="EMBL/GenBank/DDBJ databases">
        <title>Cross-interface Injection: A General Nanoliter Liquid Handling Method Applied to Single Cells Genome Amplification Automated Nanoliter Liquid Handling Applied to Single Cell Multiple Displacement Amplification.</title>
        <authorList>
            <person name="Yun J."/>
            <person name="Xu P."/>
            <person name="Xu J."/>
            <person name="Dai X."/>
            <person name="Wang Y."/>
            <person name="Zheng X."/>
            <person name="Cao C."/>
            <person name="Yi Q."/>
            <person name="Zhu Y."/>
            <person name="Wang L."/>
            <person name="Dong Z."/>
            <person name="Huang Y."/>
            <person name="Huang L."/>
            <person name="Du W."/>
        </authorList>
    </citation>
    <scope>NUCLEOTIDE SEQUENCE [LARGE SCALE GENOMIC DNA]</scope>
    <source>
        <strain evidence="1 2">Z-D1-2</strain>
    </source>
</reference>
<comment type="caution">
    <text evidence="1">The sequence shown here is derived from an EMBL/GenBank/DDBJ whole genome shotgun (WGS) entry which is preliminary data.</text>
</comment>
<dbReference type="Pfam" id="PF13970">
    <property type="entry name" value="DUF4221"/>
    <property type="match status" value="1"/>
</dbReference>
<organism evidence="1 2">
    <name type="scientific">Marivirga lumbricoides</name>
    <dbReference type="NCBI Taxonomy" id="1046115"/>
    <lineage>
        <taxon>Bacteria</taxon>
        <taxon>Pseudomonadati</taxon>
        <taxon>Bacteroidota</taxon>
        <taxon>Cytophagia</taxon>
        <taxon>Cytophagales</taxon>
        <taxon>Marivirgaceae</taxon>
        <taxon>Marivirga</taxon>
    </lineage>
</organism>
<evidence type="ECO:0000313" key="2">
    <source>
        <dbReference type="Proteomes" id="UP000240608"/>
    </source>
</evidence>
<dbReference type="EMBL" id="PYVU01000006">
    <property type="protein sequence ID" value="PTB97751.1"/>
    <property type="molecule type" value="Genomic_DNA"/>
</dbReference>
<proteinExistence type="predicted"/>
<accession>A0A2T4DV90</accession>